<feature type="chain" id="PRO_5040468895" evidence="6">
    <location>
        <begin position="20"/>
        <end position="322"/>
    </location>
</feature>
<reference evidence="7" key="1">
    <citation type="journal article" date="2020" name="Stud. Mycol.">
        <title>101 Dothideomycetes genomes: a test case for predicting lifestyles and emergence of pathogens.</title>
        <authorList>
            <person name="Haridas S."/>
            <person name="Albert R."/>
            <person name="Binder M."/>
            <person name="Bloem J."/>
            <person name="Labutti K."/>
            <person name="Salamov A."/>
            <person name="Andreopoulos B."/>
            <person name="Baker S."/>
            <person name="Barry K."/>
            <person name="Bills G."/>
            <person name="Bluhm B."/>
            <person name="Cannon C."/>
            <person name="Castanera R."/>
            <person name="Culley D."/>
            <person name="Daum C."/>
            <person name="Ezra D."/>
            <person name="Gonzalez J."/>
            <person name="Henrissat B."/>
            <person name="Kuo A."/>
            <person name="Liang C."/>
            <person name="Lipzen A."/>
            <person name="Lutzoni F."/>
            <person name="Magnuson J."/>
            <person name="Mondo S."/>
            <person name="Nolan M."/>
            <person name="Ohm R."/>
            <person name="Pangilinan J."/>
            <person name="Park H.-J."/>
            <person name="Ramirez L."/>
            <person name="Alfaro M."/>
            <person name="Sun H."/>
            <person name="Tritt A."/>
            <person name="Yoshinaga Y."/>
            <person name="Zwiers L.-H."/>
            <person name="Turgeon B."/>
            <person name="Goodwin S."/>
            <person name="Spatafora J."/>
            <person name="Crous P."/>
            <person name="Grigoriev I."/>
        </authorList>
    </citation>
    <scope>NUCLEOTIDE SEQUENCE</scope>
    <source>
        <strain evidence="7">CBS 101060</strain>
    </source>
</reference>
<dbReference type="SUPFAM" id="SSF75005">
    <property type="entry name" value="Arabinanase/levansucrase/invertase"/>
    <property type="match status" value="1"/>
</dbReference>
<dbReference type="AlphaFoldDB" id="A0A9P4SIP6"/>
<keyword evidence="8" id="KW-1185">Reference proteome</keyword>
<name>A0A9P4SIP6_9PEZI</name>
<evidence type="ECO:0000256" key="3">
    <source>
        <dbReference type="ARBA" id="ARBA00022801"/>
    </source>
</evidence>
<dbReference type="PANTHER" id="PTHR43817:SF1">
    <property type="entry name" value="HYDROLASE, FAMILY 43, PUTATIVE (AFU_ORTHOLOGUE AFUA_3G01660)-RELATED"/>
    <property type="match status" value="1"/>
</dbReference>
<comment type="caution">
    <text evidence="7">The sequence shown here is derived from an EMBL/GenBank/DDBJ whole genome shotgun (WGS) entry which is preliminary data.</text>
</comment>
<keyword evidence="4 5" id="KW-0326">Glycosidase</keyword>
<protein>
    <submittedName>
        <fullName evidence="7">Glycoside hydrolase family 43 protein</fullName>
    </submittedName>
</protein>
<dbReference type="InterPro" id="IPR023296">
    <property type="entry name" value="Glyco_hydro_beta-prop_sf"/>
</dbReference>
<dbReference type="Gene3D" id="2.115.10.20">
    <property type="entry name" value="Glycosyl hydrolase domain, family 43"/>
    <property type="match status" value="1"/>
</dbReference>
<organism evidence="7 8">
    <name type="scientific">Patellaria atrata CBS 101060</name>
    <dbReference type="NCBI Taxonomy" id="1346257"/>
    <lineage>
        <taxon>Eukaryota</taxon>
        <taxon>Fungi</taxon>
        <taxon>Dikarya</taxon>
        <taxon>Ascomycota</taxon>
        <taxon>Pezizomycotina</taxon>
        <taxon>Dothideomycetes</taxon>
        <taxon>Dothideomycetes incertae sedis</taxon>
        <taxon>Patellariales</taxon>
        <taxon>Patellariaceae</taxon>
        <taxon>Patellaria</taxon>
    </lineage>
</organism>
<keyword evidence="3 5" id="KW-0378">Hydrolase</keyword>
<dbReference type="Pfam" id="PF04616">
    <property type="entry name" value="Glyco_hydro_43"/>
    <property type="match status" value="1"/>
</dbReference>
<keyword evidence="2 6" id="KW-0732">Signal</keyword>
<evidence type="ECO:0000256" key="5">
    <source>
        <dbReference type="RuleBase" id="RU361187"/>
    </source>
</evidence>
<dbReference type="InterPro" id="IPR006710">
    <property type="entry name" value="Glyco_hydro_43"/>
</dbReference>
<feature type="signal peptide" evidence="6">
    <location>
        <begin position="1"/>
        <end position="19"/>
    </location>
</feature>
<sequence>MFLSRYFLILGSLLTLSLGATFTNPLKNPNGSDPFIVWDGNYYYLLTTTWNNVQMTRARTINGLKTGETKVIYSDSTSSRCCNVWAPEVHYFGDRWYIYYTAGNNKDLNGQRVHALRGGATPWDAYTYVRQVTPDWGIDASTLRLPQGNYLVWSCFSPAGLQSLCAAMLNNDFVSIGASRVISEPTLAWERVRNPVNEGPAALYHSNKTFIAYSASDCWSSSYQLGLLTWNGGDPLQKSSWSKSGPHFSSANGNYGTGHNGFFVSPDETQIWNVYHATADRNGQCGGQRYTMVKQVNWNNDGTPNFGVAERLGTTLQGPSGE</sequence>
<accession>A0A9P4SIP6</accession>
<dbReference type="Proteomes" id="UP000799429">
    <property type="component" value="Unassembled WGS sequence"/>
</dbReference>
<evidence type="ECO:0000256" key="4">
    <source>
        <dbReference type="ARBA" id="ARBA00023295"/>
    </source>
</evidence>
<evidence type="ECO:0000256" key="6">
    <source>
        <dbReference type="SAM" id="SignalP"/>
    </source>
</evidence>
<evidence type="ECO:0000313" key="8">
    <source>
        <dbReference type="Proteomes" id="UP000799429"/>
    </source>
</evidence>
<dbReference type="PANTHER" id="PTHR43817">
    <property type="entry name" value="GLYCOSYL HYDROLASE"/>
    <property type="match status" value="1"/>
</dbReference>
<evidence type="ECO:0000256" key="1">
    <source>
        <dbReference type="ARBA" id="ARBA00009865"/>
    </source>
</evidence>
<gene>
    <name evidence="7" type="ORF">M501DRAFT_1027900</name>
</gene>
<comment type="similarity">
    <text evidence="1 5">Belongs to the glycosyl hydrolase 43 family.</text>
</comment>
<proteinExistence type="inferred from homology"/>
<dbReference type="EMBL" id="MU006089">
    <property type="protein sequence ID" value="KAF2843054.1"/>
    <property type="molecule type" value="Genomic_DNA"/>
</dbReference>
<dbReference type="GO" id="GO:0004553">
    <property type="term" value="F:hydrolase activity, hydrolyzing O-glycosyl compounds"/>
    <property type="evidence" value="ECO:0007669"/>
    <property type="project" value="InterPro"/>
</dbReference>
<dbReference type="OrthoDB" id="272289at2759"/>
<evidence type="ECO:0000313" key="7">
    <source>
        <dbReference type="EMBL" id="KAF2843054.1"/>
    </source>
</evidence>
<evidence type="ECO:0000256" key="2">
    <source>
        <dbReference type="ARBA" id="ARBA00022729"/>
    </source>
</evidence>
<dbReference type="CDD" id="cd18820">
    <property type="entry name" value="GH43_LbAraf43-like"/>
    <property type="match status" value="1"/>
</dbReference>
<dbReference type="GO" id="GO:0005975">
    <property type="term" value="P:carbohydrate metabolic process"/>
    <property type="evidence" value="ECO:0007669"/>
    <property type="project" value="InterPro"/>
</dbReference>